<keyword evidence="7" id="KW-1185">Reference proteome</keyword>
<name>A0A3N4PK07_9BACT</name>
<organism evidence="6 7">
    <name type="scientific">Chitinophaga lutea</name>
    <dbReference type="NCBI Taxonomy" id="2488634"/>
    <lineage>
        <taxon>Bacteria</taxon>
        <taxon>Pseudomonadati</taxon>
        <taxon>Bacteroidota</taxon>
        <taxon>Chitinophagia</taxon>
        <taxon>Chitinophagales</taxon>
        <taxon>Chitinophagaceae</taxon>
        <taxon>Chitinophaga</taxon>
    </lineage>
</organism>
<evidence type="ECO:0000256" key="2">
    <source>
        <dbReference type="ARBA" id="ARBA00022723"/>
    </source>
</evidence>
<dbReference type="Gene3D" id="3.60.15.10">
    <property type="entry name" value="Ribonuclease Z/Hydroxyacylglutathione hydrolase-like"/>
    <property type="match status" value="1"/>
</dbReference>
<dbReference type="InterPro" id="IPR051013">
    <property type="entry name" value="MBL_superfamily_lactonases"/>
</dbReference>
<dbReference type="PANTHER" id="PTHR42978">
    <property type="entry name" value="QUORUM-QUENCHING LACTONASE YTNP-RELATED-RELATED"/>
    <property type="match status" value="1"/>
</dbReference>
<evidence type="ECO:0000259" key="5">
    <source>
        <dbReference type="SMART" id="SM00849"/>
    </source>
</evidence>
<proteinExistence type="inferred from homology"/>
<evidence type="ECO:0000313" key="7">
    <source>
        <dbReference type="Proteomes" id="UP000278351"/>
    </source>
</evidence>
<evidence type="ECO:0000256" key="3">
    <source>
        <dbReference type="ARBA" id="ARBA00022801"/>
    </source>
</evidence>
<comment type="caution">
    <text evidence="6">The sequence shown here is derived from an EMBL/GenBank/DDBJ whole genome shotgun (WGS) entry which is preliminary data.</text>
</comment>
<dbReference type="Proteomes" id="UP000278351">
    <property type="component" value="Unassembled WGS sequence"/>
</dbReference>
<sequence>MERRALIKQLMLTGMAAAIPFRKVWADMIPALRAFKRPFHRFTVGELELTVITDGFIRLSPVQPNFPNGSEAAEKALLHEHFRPTSEMDLSMNILLIKKGNEVILIDTGTGGAFGKDSGWMLPSMADAGFTPEGVTAVIISHAHPDHVGGLVTKTGQPVFPNAKVYLSKPENAFWMAPQQDFSKSKFQDKQLLAVFTTGTQQTLKALGDRVQLFDDGAELFGCIRMEIAPGHTPGHALTHIYSGNEKIVHVADLVHSDVLSIPHPEWGFNGDVDIAQAAATRKKLLVRFAKEQTKVFAYHFPWPGIGYVKPEGSKWEWVPEAYAVPVAAALPGRR</sequence>
<evidence type="ECO:0000256" key="4">
    <source>
        <dbReference type="ARBA" id="ARBA00022833"/>
    </source>
</evidence>
<dbReference type="GO" id="GO:0046872">
    <property type="term" value="F:metal ion binding"/>
    <property type="evidence" value="ECO:0007669"/>
    <property type="project" value="UniProtKB-KW"/>
</dbReference>
<dbReference type="CDD" id="cd07720">
    <property type="entry name" value="OPHC2-like_MBL-fold"/>
    <property type="match status" value="1"/>
</dbReference>
<dbReference type="Pfam" id="PF00753">
    <property type="entry name" value="Lactamase_B"/>
    <property type="match status" value="1"/>
</dbReference>
<dbReference type="GO" id="GO:0016787">
    <property type="term" value="F:hydrolase activity"/>
    <property type="evidence" value="ECO:0007669"/>
    <property type="project" value="UniProtKB-KW"/>
</dbReference>
<dbReference type="InterPro" id="IPR036866">
    <property type="entry name" value="RibonucZ/Hydroxyglut_hydro"/>
</dbReference>
<keyword evidence="4" id="KW-0862">Zinc</keyword>
<gene>
    <name evidence="6" type="ORF">EGT74_18500</name>
</gene>
<dbReference type="RefSeq" id="WP_123848003.1">
    <property type="nucleotide sequence ID" value="NZ_RPDH01000002.1"/>
</dbReference>
<feature type="domain" description="Metallo-beta-lactamase" evidence="5">
    <location>
        <begin position="91"/>
        <end position="300"/>
    </location>
</feature>
<evidence type="ECO:0000313" key="6">
    <source>
        <dbReference type="EMBL" id="RPE09002.1"/>
    </source>
</evidence>
<keyword evidence="3 6" id="KW-0378">Hydrolase</keyword>
<comment type="similarity">
    <text evidence="1">Belongs to the metallo-beta-lactamase superfamily.</text>
</comment>
<dbReference type="InterPro" id="IPR001279">
    <property type="entry name" value="Metallo-B-lactamas"/>
</dbReference>
<keyword evidence="2" id="KW-0479">Metal-binding</keyword>
<dbReference type="AlphaFoldDB" id="A0A3N4PK07"/>
<evidence type="ECO:0000256" key="1">
    <source>
        <dbReference type="ARBA" id="ARBA00007749"/>
    </source>
</evidence>
<dbReference type="PANTHER" id="PTHR42978:SF6">
    <property type="entry name" value="QUORUM-QUENCHING LACTONASE YTNP-RELATED"/>
    <property type="match status" value="1"/>
</dbReference>
<dbReference type="OrthoDB" id="9802248at2"/>
<reference evidence="6 7" key="1">
    <citation type="submission" date="2018-11" db="EMBL/GenBank/DDBJ databases">
        <title>Chitinophaga lutea sp.nov., isolate from arsenic contaminated soil.</title>
        <authorList>
            <person name="Zong Y."/>
        </authorList>
    </citation>
    <scope>NUCLEOTIDE SEQUENCE [LARGE SCALE GENOMIC DNA]</scope>
    <source>
        <strain evidence="6 7">ZY74</strain>
    </source>
</reference>
<dbReference type="EMBL" id="RPDH01000002">
    <property type="protein sequence ID" value="RPE09002.1"/>
    <property type="molecule type" value="Genomic_DNA"/>
</dbReference>
<dbReference type="SMART" id="SM00849">
    <property type="entry name" value="Lactamase_B"/>
    <property type="match status" value="1"/>
</dbReference>
<dbReference type="SUPFAM" id="SSF56281">
    <property type="entry name" value="Metallo-hydrolase/oxidoreductase"/>
    <property type="match status" value="1"/>
</dbReference>
<accession>A0A3N4PK07</accession>
<protein>
    <submittedName>
        <fullName evidence="6">MBL fold metallo-hydrolase</fullName>
    </submittedName>
</protein>